<keyword evidence="9" id="KW-1185">Reference proteome</keyword>
<gene>
    <name evidence="8" type="ORF">FHW20_004457</name>
</gene>
<evidence type="ECO:0000256" key="2">
    <source>
        <dbReference type="ARBA" id="ARBA00005417"/>
    </source>
</evidence>
<reference evidence="8 9" key="1">
    <citation type="submission" date="2020-07" db="EMBL/GenBank/DDBJ databases">
        <title>Genomic Encyclopedia of Type Strains, Phase IV (KMG-V): Genome sequencing to study the core and pangenomes of soil and plant-associated prokaryotes.</title>
        <authorList>
            <person name="Whitman W."/>
        </authorList>
    </citation>
    <scope>NUCLEOTIDE SEQUENCE [LARGE SCALE GENOMIC DNA]</scope>
    <source>
        <strain evidence="8 9">RH4WT92</strain>
    </source>
</reference>
<organism evidence="8 9">
    <name type="scientific">Brucella intermedia</name>
    <dbReference type="NCBI Taxonomy" id="94625"/>
    <lineage>
        <taxon>Bacteria</taxon>
        <taxon>Pseudomonadati</taxon>
        <taxon>Pseudomonadota</taxon>
        <taxon>Alphaproteobacteria</taxon>
        <taxon>Hyphomicrobiales</taxon>
        <taxon>Brucellaceae</taxon>
        <taxon>Brucella/Ochrobactrum group</taxon>
        <taxon>Brucella</taxon>
    </lineage>
</organism>
<dbReference type="Pfam" id="PF00005">
    <property type="entry name" value="ABC_tran"/>
    <property type="match status" value="1"/>
</dbReference>
<proteinExistence type="inferred from homology"/>
<sequence>MPGQIPLLEISGLGTSYGPVQALRGVDLTVNQGEIVALVGSNGAGKTTLLRTISGLQPALTGRIIYKGQDITRRPAYSRVDLGIAQSPEGRQVFGPMTVEDNLILGGYSRKRERAFNDDIDRMFGMFPVLKEKRKQAAGMLSGGQQQMLAIARALMSRPTLLLLDEPSMGLAPLIVQEIFDTVCKLRDDGITILLVEQNATAALAIADQGFVLATGEMVLSGGGKDLLADDKVKHAYLGG</sequence>
<dbReference type="InterPro" id="IPR003593">
    <property type="entry name" value="AAA+_ATPase"/>
</dbReference>
<dbReference type="PANTHER" id="PTHR43820:SF4">
    <property type="entry name" value="HIGH-AFFINITY BRANCHED-CHAIN AMINO ACID TRANSPORT ATP-BINDING PROTEIN LIVF"/>
    <property type="match status" value="1"/>
</dbReference>
<dbReference type="RefSeq" id="WP_182512062.1">
    <property type="nucleotide sequence ID" value="NZ_JACGXG010000011.1"/>
</dbReference>
<name>A0ABR6AW75_9HYPH</name>
<evidence type="ECO:0000259" key="7">
    <source>
        <dbReference type="PROSITE" id="PS50893"/>
    </source>
</evidence>
<dbReference type="PANTHER" id="PTHR43820">
    <property type="entry name" value="HIGH-AFFINITY BRANCHED-CHAIN AMINO ACID TRANSPORT ATP-BINDING PROTEIN LIVF"/>
    <property type="match status" value="1"/>
</dbReference>
<dbReference type="Proteomes" id="UP000578622">
    <property type="component" value="Unassembled WGS sequence"/>
</dbReference>
<keyword evidence="4" id="KW-0547">Nucleotide-binding</keyword>
<dbReference type="EMBL" id="JACGXG010000011">
    <property type="protein sequence ID" value="MBA8853476.1"/>
    <property type="molecule type" value="Genomic_DNA"/>
</dbReference>
<evidence type="ECO:0000313" key="9">
    <source>
        <dbReference type="Proteomes" id="UP000578622"/>
    </source>
</evidence>
<dbReference type="PIRSF" id="PIRSF039137">
    <property type="entry name" value="ABC_branched_ATPase"/>
    <property type="match status" value="1"/>
</dbReference>
<dbReference type="SUPFAM" id="SSF52540">
    <property type="entry name" value="P-loop containing nucleoside triphosphate hydrolases"/>
    <property type="match status" value="1"/>
</dbReference>
<evidence type="ECO:0000256" key="5">
    <source>
        <dbReference type="ARBA" id="ARBA00022840"/>
    </source>
</evidence>
<comment type="similarity">
    <text evidence="2">Belongs to the ABC transporter superfamily.</text>
</comment>
<dbReference type="Gene3D" id="3.40.50.300">
    <property type="entry name" value="P-loop containing nucleotide triphosphate hydrolases"/>
    <property type="match status" value="1"/>
</dbReference>
<keyword evidence="5 8" id="KW-0067">ATP-binding</keyword>
<dbReference type="InterPro" id="IPR027417">
    <property type="entry name" value="P-loop_NTPase"/>
</dbReference>
<dbReference type="CDD" id="cd03224">
    <property type="entry name" value="ABC_TM1139_LivF_branched"/>
    <property type="match status" value="1"/>
</dbReference>
<dbReference type="PROSITE" id="PS50893">
    <property type="entry name" value="ABC_TRANSPORTER_2"/>
    <property type="match status" value="1"/>
</dbReference>
<keyword evidence="3" id="KW-0813">Transport</keyword>
<comment type="caution">
    <text evidence="8">The sequence shown here is derived from an EMBL/GenBank/DDBJ whole genome shotgun (WGS) entry which is preliminary data.</text>
</comment>
<evidence type="ECO:0000313" key="8">
    <source>
        <dbReference type="EMBL" id="MBA8853476.1"/>
    </source>
</evidence>
<evidence type="ECO:0000256" key="3">
    <source>
        <dbReference type="ARBA" id="ARBA00022448"/>
    </source>
</evidence>
<keyword evidence="6" id="KW-0029">Amino-acid transport</keyword>
<dbReference type="InterPro" id="IPR030660">
    <property type="entry name" value="ABC_branched_ATPase_LivF/BraG"/>
</dbReference>
<dbReference type="PROSITE" id="PS00211">
    <property type="entry name" value="ABC_TRANSPORTER_1"/>
    <property type="match status" value="1"/>
</dbReference>
<dbReference type="InterPro" id="IPR052156">
    <property type="entry name" value="BCAA_Transport_ATP-bd_LivF"/>
</dbReference>
<comment type="subcellular location">
    <subcellularLocation>
        <location evidence="1">Cell inner membrane</location>
    </subcellularLocation>
</comment>
<accession>A0ABR6AW75</accession>
<dbReference type="InterPro" id="IPR003439">
    <property type="entry name" value="ABC_transporter-like_ATP-bd"/>
</dbReference>
<dbReference type="InterPro" id="IPR017871">
    <property type="entry name" value="ABC_transporter-like_CS"/>
</dbReference>
<dbReference type="SMART" id="SM00382">
    <property type="entry name" value="AAA"/>
    <property type="match status" value="1"/>
</dbReference>
<evidence type="ECO:0000256" key="6">
    <source>
        <dbReference type="ARBA" id="ARBA00022970"/>
    </source>
</evidence>
<feature type="domain" description="ABC transporter" evidence="7">
    <location>
        <begin position="8"/>
        <end position="240"/>
    </location>
</feature>
<evidence type="ECO:0000256" key="1">
    <source>
        <dbReference type="ARBA" id="ARBA00004533"/>
    </source>
</evidence>
<evidence type="ECO:0000256" key="4">
    <source>
        <dbReference type="ARBA" id="ARBA00022741"/>
    </source>
</evidence>
<protein>
    <submittedName>
        <fullName evidence="8">Branched-chain amino acid transport system ATP-binding protein</fullName>
    </submittedName>
</protein>
<dbReference type="GO" id="GO:0005524">
    <property type="term" value="F:ATP binding"/>
    <property type="evidence" value="ECO:0007669"/>
    <property type="project" value="UniProtKB-KW"/>
</dbReference>